<protein>
    <recommendedName>
        <fullName evidence="2 7">Aminomethyltransferase</fullName>
        <ecNumber evidence="2 7">2.1.2.10</ecNumber>
    </recommendedName>
    <alternativeName>
        <fullName evidence="5 7">Glycine cleavage system T protein</fullName>
    </alternativeName>
</protein>
<dbReference type="EMBL" id="CP114014">
    <property type="protein sequence ID" value="XAY05331.1"/>
    <property type="molecule type" value="Genomic_DNA"/>
</dbReference>
<comment type="function">
    <text evidence="7">The glycine cleavage system catalyzes the degradation of glycine.</text>
</comment>
<keyword evidence="4 7" id="KW-0808">Transferase</keyword>
<dbReference type="InterPro" id="IPR006223">
    <property type="entry name" value="GcvT"/>
</dbReference>
<dbReference type="KEGG" id="parq:DSM112329_02180"/>
<dbReference type="AlphaFoldDB" id="A0AAU7AUL8"/>
<dbReference type="FunFam" id="3.30.70.1400:FF:000001">
    <property type="entry name" value="Aminomethyltransferase"/>
    <property type="match status" value="1"/>
</dbReference>
<feature type="domain" description="GCVT N-terminal" evidence="9">
    <location>
        <begin position="14"/>
        <end position="262"/>
    </location>
</feature>
<dbReference type="RefSeq" id="WP_354701842.1">
    <property type="nucleotide sequence ID" value="NZ_CP114014.1"/>
</dbReference>
<dbReference type="NCBIfam" id="TIGR00528">
    <property type="entry name" value="gcvT"/>
    <property type="match status" value="1"/>
</dbReference>
<dbReference type="InterPro" id="IPR022903">
    <property type="entry name" value="GcvT_bac"/>
</dbReference>
<dbReference type="Pfam" id="PF01571">
    <property type="entry name" value="GCV_T"/>
    <property type="match status" value="1"/>
</dbReference>
<dbReference type="InterPro" id="IPR029043">
    <property type="entry name" value="GcvT/YgfZ_C"/>
</dbReference>
<feature type="binding site" evidence="8">
    <location>
        <position position="201"/>
    </location>
    <ligand>
        <name>substrate</name>
    </ligand>
</feature>
<evidence type="ECO:0000256" key="2">
    <source>
        <dbReference type="ARBA" id="ARBA00012616"/>
    </source>
</evidence>
<comment type="similarity">
    <text evidence="1 7">Belongs to the GcvT family.</text>
</comment>
<evidence type="ECO:0000256" key="1">
    <source>
        <dbReference type="ARBA" id="ARBA00008609"/>
    </source>
</evidence>
<dbReference type="InterPro" id="IPR013977">
    <property type="entry name" value="GcvT_C"/>
</dbReference>
<evidence type="ECO:0000259" key="10">
    <source>
        <dbReference type="Pfam" id="PF08669"/>
    </source>
</evidence>
<evidence type="ECO:0000256" key="3">
    <source>
        <dbReference type="ARBA" id="ARBA00022576"/>
    </source>
</evidence>
<dbReference type="GO" id="GO:0005829">
    <property type="term" value="C:cytosol"/>
    <property type="evidence" value="ECO:0007669"/>
    <property type="project" value="TreeGrafter"/>
</dbReference>
<evidence type="ECO:0000256" key="8">
    <source>
        <dbReference type="PIRSR" id="PIRSR006487-1"/>
    </source>
</evidence>
<proteinExistence type="inferred from homology"/>
<dbReference type="PANTHER" id="PTHR43757:SF2">
    <property type="entry name" value="AMINOMETHYLTRANSFERASE, MITOCHONDRIAL"/>
    <property type="match status" value="1"/>
</dbReference>
<feature type="domain" description="Aminomethyltransferase C-terminal" evidence="10">
    <location>
        <begin position="283"/>
        <end position="355"/>
    </location>
</feature>
<evidence type="ECO:0000256" key="6">
    <source>
        <dbReference type="ARBA" id="ARBA00047665"/>
    </source>
</evidence>
<accession>A0AAU7AUL8</accession>
<comment type="catalytic activity">
    <reaction evidence="6 7">
        <text>N(6)-[(R)-S(8)-aminomethyldihydrolipoyl]-L-lysyl-[protein] + (6S)-5,6,7,8-tetrahydrofolate = N(6)-[(R)-dihydrolipoyl]-L-lysyl-[protein] + (6R)-5,10-methylene-5,6,7,8-tetrahydrofolate + NH4(+)</text>
        <dbReference type="Rhea" id="RHEA:16945"/>
        <dbReference type="Rhea" id="RHEA-COMP:10475"/>
        <dbReference type="Rhea" id="RHEA-COMP:10492"/>
        <dbReference type="ChEBI" id="CHEBI:15636"/>
        <dbReference type="ChEBI" id="CHEBI:28938"/>
        <dbReference type="ChEBI" id="CHEBI:57453"/>
        <dbReference type="ChEBI" id="CHEBI:83100"/>
        <dbReference type="ChEBI" id="CHEBI:83143"/>
        <dbReference type="EC" id="2.1.2.10"/>
    </reaction>
</comment>
<dbReference type="PIRSF" id="PIRSF006487">
    <property type="entry name" value="GcvT"/>
    <property type="match status" value="1"/>
</dbReference>
<dbReference type="NCBIfam" id="NF001567">
    <property type="entry name" value="PRK00389.1"/>
    <property type="match status" value="1"/>
</dbReference>
<evidence type="ECO:0000256" key="7">
    <source>
        <dbReference type="HAMAP-Rule" id="MF_00259"/>
    </source>
</evidence>
<reference evidence="11" key="1">
    <citation type="submission" date="2022-12" db="EMBL/GenBank/DDBJ databases">
        <title>Paraconexibacter alkalitolerans sp. nov. and Baekduia alba sp. nov., isolated from soil and emended description of the genera Paraconexibacter (Chun et al., 2020) and Baekduia (An et al., 2020).</title>
        <authorList>
            <person name="Vieira S."/>
            <person name="Huber K.J."/>
            <person name="Geppert A."/>
            <person name="Wolf J."/>
            <person name="Neumann-Schaal M."/>
            <person name="Muesken M."/>
            <person name="Overmann J."/>
        </authorList>
    </citation>
    <scope>NUCLEOTIDE SEQUENCE</scope>
    <source>
        <strain evidence="11">AEG42_29</strain>
    </source>
</reference>
<dbReference type="SUPFAM" id="SSF103025">
    <property type="entry name" value="Folate-binding domain"/>
    <property type="match status" value="1"/>
</dbReference>
<gene>
    <name evidence="11" type="primary">gcvT_2</name>
    <name evidence="7" type="synonym">gcvT</name>
    <name evidence="11" type="ORF">DSM112329_02180</name>
</gene>
<evidence type="ECO:0000256" key="5">
    <source>
        <dbReference type="ARBA" id="ARBA00031395"/>
    </source>
</evidence>
<dbReference type="EC" id="2.1.2.10" evidence="2 7"/>
<dbReference type="InterPro" id="IPR006222">
    <property type="entry name" value="GCVT_N"/>
</dbReference>
<name>A0AAU7AUL8_9ACTN</name>
<dbReference type="InterPro" id="IPR027266">
    <property type="entry name" value="TrmE/GcvT-like"/>
</dbReference>
<dbReference type="PANTHER" id="PTHR43757">
    <property type="entry name" value="AMINOMETHYLTRANSFERASE"/>
    <property type="match status" value="1"/>
</dbReference>
<dbReference type="GO" id="GO:0019464">
    <property type="term" value="P:glycine decarboxylation via glycine cleavage system"/>
    <property type="evidence" value="ECO:0007669"/>
    <property type="project" value="UniProtKB-UniRule"/>
</dbReference>
<keyword evidence="3 7" id="KW-0032">Aminotransferase</keyword>
<evidence type="ECO:0000259" key="9">
    <source>
        <dbReference type="Pfam" id="PF01571"/>
    </source>
</evidence>
<dbReference type="GO" id="GO:0008483">
    <property type="term" value="F:transaminase activity"/>
    <property type="evidence" value="ECO:0007669"/>
    <property type="project" value="UniProtKB-KW"/>
</dbReference>
<comment type="subunit">
    <text evidence="7">The glycine cleavage system is composed of four proteins: P, T, L and H.</text>
</comment>
<dbReference type="GO" id="GO:0005960">
    <property type="term" value="C:glycine cleavage complex"/>
    <property type="evidence" value="ECO:0007669"/>
    <property type="project" value="InterPro"/>
</dbReference>
<dbReference type="SUPFAM" id="SSF101790">
    <property type="entry name" value="Aminomethyltransferase beta-barrel domain"/>
    <property type="match status" value="1"/>
</dbReference>
<sequence length="357" mass="37980">MAATENPSLKRTPLFEQHVESGGKIVDFAGWEMPVQYAGIKEEHVAVRTGVGVFDVSHMGEIETFGPDAEAFLQRILSNDVTKLEIGGAQYSVLCREDGGVLDDLFTYRVAADRYLTVTNASNHPKDLAWFRRQAAGFDVAVVDSAEATAMLAVQGPLAREAVQALSDQPLPSKLRSGRRRIDGLDMLVAGTGYTGEDGVELIMYAEHAPIVWDSLLRRGAKPIGLAARDTLRLEVCYHLYGNDLMESRGPIEAGLGWACKEDTGYVGAEAHAATRAAGPSEKLVPFKIDGPGIARQGNPVVGGGEVTSGTLSPSLGVGIGMAYVPAASATVGTALQIDVRGKTRDATVAAKPLYQR</sequence>
<evidence type="ECO:0000256" key="4">
    <source>
        <dbReference type="ARBA" id="ARBA00022679"/>
    </source>
</evidence>
<organism evidence="11">
    <name type="scientific">Paraconexibacter sp. AEG42_29</name>
    <dbReference type="NCBI Taxonomy" id="2997339"/>
    <lineage>
        <taxon>Bacteria</taxon>
        <taxon>Bacillati</taxon>
        <taxon>Actinomycetota</taxon>
        <taxon>Thermoleophilia</taxon>
        <taxon>Solirubrobacterales</taxon>
        <taxon>Paraconexibacteraceae</taxon>
        <taxon>Paraconexibacter</taxon>
    </lineage>
</organism>
<dbReference type="HAMAP" id="MF_00259">
    <property type="entry name" value="GcvT"/>
    <property type="match status" value="1"/>
</dbReference>
<dbReference type="Pfam" id="PF08669">
    <property type="entry name" value="GCV_T_C"/>
    <property type="match status" value="1"/>
</dbReference>
<dbReference type="GO" id="GO:0004047">
    <property type="term" value="F:aminomethyltransferase activity"/>
    <property type="evidence" value="ECO:0007669"/>
    <property type="project" value="UniProtKB-UniRule"/>
</dbReference>
<dbReference type="Gene3D" id="3.30.1360.120">
    <property type="entry name" value="Probable tRNA modification gtpase trme, domain 1"/>
    <property type="match status" value="1"/>
</dbReference>
<evidence type="ECO:0000313" key="11">
    <source>
        <dbReference type="EMBL" id="XAY05331.1"/>
    </source>
</evidence>
<dbReference type="InterPro" id="IPR028896">
    <property type="entry name" value="GcvT/YgfZ/DmdA"/>
</dbReference>